<accession>A0A3T0MYS7</accession>
<dbReference type="InterPro" id="IPR029032">
    <property type="entry name" value="AhpD-like"/>
</dbReference>
<dbReference type="SUPFAM" id="SSF69118">
    <property type="entry name" value="AhpD-like"/>
    <property type="match status" value="1"/>
</dbReference>
<dbReference type="Proteomes" id="UP000283063">
    <property type="component" value="Chromosome"/>
</dbReference>
<reference evidence="2 3" key="1">
    <citation type="submission" date="2018-10" db="EMBL/GenBank/DDBJ databases">
        <title>Parasedimentitalea marina sp. nov., a psychrophilic bacterium isolated from deep seawater of the New Britain Trench.</title>
        <authorList>
            <person name="Cao J."/>
        </authorList>
    </citation>
    <scope>NUCLEOTIDE SEQUENCE [LARGE SCALE GENOMIC DNA]</scope>
    <source>
        <strain evidence="2 3">W43</strain>
    </source>
</reference>
<dbReference type="Gene3D" id="1.20.1290.10">
    <property type="entry name" value="AhpD-like"/>
    <property type="match status" value="1"/>
</dbReference>
<feature type="domain" description="Carboxymuconolactone decarboxylase-like" evidence="1">
    <location>
        <begin position="49"/>
        <end position="125"/>
    </location>
</feature>
<proteinExistence type="predicted"/>
<protein>
    <submittedName>
        <fullName evidence="2">Carboxymuconolactone decarboxylase family protein</fullName>
    </submittedName>
</protein>
<dbReference type="Pfam" id="PF02627">
    <property type="entry name" value="CMD"/>
    <property type="match status" value="1"/>
</dbReference>
<dbReference type="GO" id="GO:0051920">
    <property type="term" value="F:peroxiredoxin activity"/>
    <property type="evidence" value="ECO:0007669"/>
    <property type="project" value="InterPro"/>
</dbReference>
<organism evidence="2 3">
    <name type="scientific">Parasedimentitalea marina</name>
    <dbReference type="NCBI Taxonomy" id="2483033"/>
    <lineage>
        <taxon>Bacteria</taxon>
        <taxon>Pseudomonadati</taxon>
        <taxon>Pseudomonadota</taxon>
        <taxon>Alphaproteobacteria</taxon>
        <taxon>Rhodobacterales</taxon>
        <taxon>Paracoccaceae</taxon>
        <taxon>Parasedimentitalea</taxon>
    </lineage>
</organism>
<dbReference type="InterPro" id="IPR003779">
    <property type="entry name" value="CMD-like"/>
</dbReference>
<dbReference type="InterPro" id="IPR004675">
    <property type="entry name" value="AhpD_core"/>
</dbReference>
<sequence>MMTHAVLPTLPLLDENSVLPAAAEQLATTKKAMGFVPNMYGYMANLPAVFSTYNAGYAAFRSEAGFSSVEQEVVFLAISRANGCDYCTAAHSMVADKMSGVPADVLQSLRSGTPISDPRLDALARFAFGMTETRGKVDPSLMDDFLSAGFTQEHVLAVVLAISVKTLSNYTNHLAETPLDAAFSDYAV</sequence>
<evidence type="ECO:0000313" key="2">
    <source>
        <dbReference type="EMBL" id="AZV76928.1"/>
    </source>
</evidence>
<evidence type="ECO:0000313" key="3">
    <source>
        <dbReference type="Proteomes" id="UP000283063"/>
    </source>
</evidence>
<keyword evidence="3" id="KW-1185">Reference proteome</keyword>
<dbReference type="OrthoDB" id="9808310at2"/>
<dbReference type="KEGG" id="sedi:EBB79_02790"/>
<gene>
    <name evidence="2" type="ORF">EBB79_02790</name>
</gene>
<evidence type="ECO:0000259" key="1">
    <source>
        <dbReference type="Pfam" id="PF02627"/>
    </source>
</evidence>
<dbReference type="PANTHER" id="PTHR35446">
    <property type="entry name" value="SI:CH211-175M2.5"/>
    <property type="match status" value="1"/>
</dbReference>
<dbReference type="PANTHER" id="PTHR35446:SF3">
    <property type="entry name" value="CMD DOMAIN-CONTAINING PROTEIN"/>
    <property type="match status" value="1"/>
</dbReference>
<name>A0A3T0MYS7_9RHOB</name>
<dbReference type="AlphaFoldDB" id="A0A3T0MYS7"/>
<dbReference type="NCBIfam" id="TIGR00778">
    <property type="entry name" value="ahpD_dom"/>
    <property type="match status" value="1"/>
</dbReference>
<dbReference type="EMBL" id="CP033219">
    <property type="protein sequence ID" value="AZV76928.1"/>
    <property type="molecule type" value="Genomic_DNA"/>
</dbReference>